<keyword evidence="1" id="KW-0889">Transcription antitermination</keyword>
<dbReference type="Gene3D" id="3.30.70.940">
    <property type="entry name" value="NusG, N-terminal domain"/>
    <property type="match status" value="1"/>
</dbReference>
<dbReference type="InterPro" id="IPR043425">
    <property type="entry name" value="NusG-like"/>
</dbReference>
<protein>
    <submittedName>
        <fullName evidence="5">Transcription antitermination factor NusG</fullName>
    </submittedName>
</protein>
<organism evidence="5 6">
    <name type="scientific">Chitinophaga eiseniae</name>
    <dbReference type="NCBI Taxonomy" id="634771"/>
    <lineage>
        <taxon>Bacteria</taxon>
        <taxon>Pseudomonadati</taxon>
        <taxon>Bacteroidota</taxon>
        <taxon>Chitinophagia</taxon>
        <taxon>Chitinophagales</taxon>
        <taxon>Chitinophagaceae</taxon>
        <taxon>Chitinophaga</taxon>
    </lineage>
</organism>
<sequence>MSQFTPSWYLIYTRSRQEKKVAEQLSRCSIENYLPLKKERHKWKDRFKTLELPLFPSYVFVYLEDPLQYTISTQVEGLCHYVKFNNKIASVSQQEIDNIRLLTVAGFGLEVCYDHIRPGEKYLLQEGPLNGLSCEIVHFKGHQKFLVRVEILQRSILMDVPAIYIGEALAL</sequence>
<dbReference type="RefSeq" id="WP_078673354.1">
    <property type="nucleotide sequence ID" value="NZ_FUWZ01000011.1"/>
</dbReference>
<dbReference type="Proteomes" id="UP000190367">
    <property type="component" value="Unassembled WGS sequence"/>
</dbReference>
<dbReference type="AlphaFoldDB" id="A0A1T4U6Y9"/>
<dbReference type="GO" id="GO:0031564">
    <property type="term" value="P:transcription antitermination"/>
    <property type="evidence" value="ECO:0007669"/>
    <property type="project" value="UniProtKB-KW"/>
</dbReference>
<dbReference type="Pfam" id="PF02357">
    <property type="entry name" value="NusG"/>
    <property type="match status" value="1"/>
</dbReference>
<dbReference type="SMART" id="SM00738">
    <property type="entry name" value="NGN"/>
    <property type="match status" value="1"/>
</dbReference>
<gene>
    <name evidence="5" type="ORF">SAMN04488128_1113</name>
</gene>
<accession>A0A1T4U6Y9</accession>
<dbReference type="InterPro" id="IPR006645">
    <property type="entry name" value="NGN-like_dom"/>
</dbReference>
<dbReference type="SUPFAM" id="SSF82679">
    <property type="entry name" value="N-utilization substance G protein NusG, N-terminal domain"/>
    <property type="match status" value="1"/>
</dbReference>
<evidence type="ECO:0000313" key="6">
    <source>
        <dbReference type="Proteomes" id="UP000190367"/>
    </source>
</evidence>
<evidence type="ECO:0000256" key="1">
    <source>
        <dbReference type="ARBA" id="ARBA00022814"/>
    </source>
</evidence>
<keyword evidence="2" id="KW-0805">Transcription regulation</keyword>
<dbReference type="InterPro" id="IPR036735">
    <property type="entry name" value="NGN_dom_sf"/>
</dbReference>
<evidence type="ECO:0000256" key="3">
    <source>
        <dbReference type="ARBA" id="ARBA00023163"/>
    </source>
</evidence>
<keyword evidence="6" id="KW-1185">Reference proteome</keyword>
<dbReference type="STRING" id="634771.SAMN04488128_1113"/>
<keyword evidence="3" id="KW-0804">Transcription</keyword>
<feature type="domain" description="NusG-like N-terminal" evidence="4">
    <location>
        <begin position="5"/>
        <end position="103"/>
    </location>
</feature>
<evidence type="ECO:0000259" key="4">
    <source>
        <dbReference type="SMART" id="SM00738"/>
    </source>
</evidence>
<dbReference type="EMBL" id="FUWZ01000011">
    <property type="protein sequence ID" value="SKA48278.1"/>
    <property type="molecule type" value="Genomic_DNA"/>
</dbReference>
<dbReference type="PANTHER" id="PTHR30265">
    <property type="entry name" value="RHO-INTERACTING TRANSCRIPTION TERMINATION FACTOR NUSG"/>
    <property type="match status" value="1"/>
</dbReference>
<evidence type="ECO:0000313" key="5">
    <source>
        <dbReference type="EMBL" id="SKA48278.1"/>
    </source>
</evidence>
<evidence type="ECO:0000256" key="2">
    <source>
        <dbReference type="ARBA" id="ARBA00023015"/>
    </source>
</evidence>
<dbReference type="OrthoDB" id="9796143at2"/>
<proteinExistence type="predicted"/>
<dbReference type="GO" id="GO:0006354">
    <property type="term" value="P:DNA-templated transcription elongation"/>
    <property type="evidence" value="ECO:0007669"/>
    <property type="project" value="InterPro"/>
</dbReference>
<dbReference type="PANTHER" id="PTHR30265:SF4">
    <property type="entry name" value="KOW MOTIF FAMILY PROTEIN, EXPRESSED"/>
    <property type="match status" value="1"/>
</dbReference>
<name>A0A1T4U6Y9_9BACT</name>
<reference evidence="6" key="1">
    <citation type="submission" date="2017-02" db="EMBL/GenBank/DDBJ databases">
        <authorList>
            <person name="Varghese N."/>
            <person name="Submissions S."/>
        </authorList>
    </citation>
    <scope>NUCLEOTIDE SEQUENCE [LARGE SCALE GENOMIC DNA]</scope>
    <source>
        <strain evidence="6">DSM 22224</strain>
    </source>
</reference>
<dbReference type="NCBIfam" id="NF033644">
    <property type="entry name" value="antiterm_UpxY"/>
    <property type="match status" value="1"/>
</dbReference>